<comment type="caution">
    <text evidence="4">The sequence shown here is derived from an EMBL/GenBank/DDBJ whole genome shotgun (WGS) entry which is preliminary data.</text>
</comment>
<dbReference type="SUPFAM" id="SSF55781">
    <property type="entry name" value="GAF domain-like"/>
    <property type="match status" value="1"/>
</dbReference>
<dbReference type="InterPro" id="IPR029016">
    <property type="entry name" value="GAF-like_dom_sf"/>
</dbReference>
<dbReference type="Gene3D" id="1.10.510.10">
    <property type="entry name" value="Transferase(Phosphotransferase) domain 1"/>
    <property type="match status" value="1"/>
</dbReference>
<keyword evidence="1" id="KW-0675">Receptor</keyword>
<organism evidence="4 5">
    <name type="scientific">Coccomyxa subellipsoidea (strain C-169)</name>
    <name type="common">Green microalga</name>
    <dbReference type="NCBI Taxonomy" id="574566"/>
    <lineage>
        <taxon>Eukaryota</taxon>
        <taxon>Viridiplantae</taxon>
        <taxon>Chlorophyta</taxon>
        <taxon>core chlorophytes</taxon>
        <taxon>Trebouxiophyceae</taxon>
        <taxon>Trebouxiophyceae incertae sedis</taxon>
        <taxon>Coccomyxaceae</taxon>
        <taxon>Coccomyxa</taxon>
        <taxon>Coccomyxa subellipsoidea</taxon>
    </lineage>
</organism>
<dbReference type="GO" id="GO:0004674">
    <property type="term" value="F:protein serine/threonine kinase activity"/>
    <property type="evidence" value="ECO:0007669"/>
    <property type="project" value="TreeGrafter"/>
</dbReference>
<name>I0YVG8_COCSC</name>
<dbReference type="Gene3D" id="3.30.450.40">
    <property type="match status" value="1"/>
</dbReference>
<dbReference type="PANTHER" id="PTHR44329:SF214">
    <property type="entry name" value="PROTEIN KINASE DOMAIN-CONTAINING PROTEIN"/>
    <property type="match status" value="1"/>
</dbReference>
<dbReference type="Pfam" id="PF01590">
    <property type="entry name" value="GAF"/>
    <property type="match status" value="1"/>
</dbReference>
<dbReference type="eggNOG" id="KOG0192">
    <property type="taxonomic scope" value="Eukaryota"/>
</dbReference>
<dbReference type="GeneID" id="17040373"/>
<gene>
    <name evidence="4" type="ORF">COCSUDRAFT_47864</name>
</gene>
<reference evidence="4 5" key="1">
    <citation type="journal article" date="2012" name="Genome Biol.">
        <title>The genome of the polar eukaryotic microalga coccomyxa subellipsoidea reveals traits of cold adaptation.</title>
        <authorList>
            <person name="Blanc G."/>
            <person name="Agarkova I."/>
            <person name="Grimwood J."/>
            <person name="Kuo A."/>
            <person name="Brueggeman A."/>
            <person name="Dunigan D."/>
            <person name="Gurnon J."/>
            <person name="Ladunga I."/>
            <person name="Lindquist E."/>
            <person name="Lucas S."/>
            <person name="Pangilinan J."/>
            <person name="Proschold T."/>
            <person name="Salamov A."/>
            <person name="Schmutz J."/>
            <person name="Weeks D."/>
            <person name="Yamada T."/>
            <person name="Claverie J.M."/>
            <person name="Grigoriev I."/>
            <person name="Van Etten J."/>
            <person name="Lomsadze A."/>
            <person name="Borodovsky M."/>
        </authorList>
    </citation>
    <scope>NUCLEOTIDE SEQUENCE [LARGE SCALE GENOMIC DNA]</scope>
    <source>
        <strain evidence="4 5">C-169</strain>
    </source>
</reference>
<sequence>MGCAHSIPKTAADEICKVERSDSEFIPPRPSQLYVRADDRKSGSSSEDVSEQPAKELPGRLSCPKPSAEEAGPLTVRQLQIVDSESGPAGEAILEVACSTFGVESACVAVTEGQEKVFFWAGRGICTTGTHSVWAQQFVTWALASNNHEVAIVEDASTDARVKDSPMVCPDDGVRFFAAAPLVASNGNCIGALCVFDNKPRACDAVEASVLAGMAEAAMRQLEAAWMQQHSHISGLLRPPTAFSAATMLVDASQRAWRVLHLNAAVSAMTGVSAHIAGASSFWALFSCGEVAGEHPWAAFAEPIEAARPFTVRKAQRRGSSIHTSFLLRFTPVTSPMDEDAVPIGIPVTAALQPNSHRYFFVRLQPEADAPAPAACPHGLPAAGALPLPGLELGPLLGQSAYGRTYRGFHNGIPVAVKVVSNGRRNLRYRDGKPLCAVLCEGLKSTSAPIVRTLGHACHYSRSRPVVLHKAAQDKGGADCEVCFGDAETCGCREEDGRSLCEMSDSACSLQDGDSAAASSHETWLLQEYCGLGTLQGAIAKGKFHRSSGRVDAMAILAVADDVSSGMTFLHSHGILHGNLSAASVLLAHSQKDAHGFKAKVSDWGMLRELDTRGFASQQKYPSLNHLAPEVLLKGTMSKAADVYSFGALVWEMSAGQRLWAGLAWPQAMAAATLRHARPRTPRHRCTPAALESLARLCMAFDPENRPSFEEVKSIARAMRTGCSSESAAADMRLLQKVDLSCEEMRNDQLISLGLGGARVKSRASVDGGRRGVTPTRNTPGGGLTAHHGSDMLLDCDRPAGPRKVSLKDARGAPMPRPSMSGPKPRLSASALMEEALRQKEADAAQSPPQPPPLPADHKSAAANLWQFPGGVRSLDPAAHGDWARMSLCEPPPHMKHLINAAKINAVEQQQPQPAAPPVAQDYNKPWAARRSIDCRRSMAGRGIRTGAAERVSGCGRGFKQSVSVPLPEEESPIGSPPAGGSPSTGGSPPSTKNEAAPAKPAKKVSFGGGKKGDLEEGFDALRLSLLDSPKAGSRGAALAYDAGAKPAGNESDLQDLHSIGRTLPRVRVTLSK</sequence>
<dbReference type="SMART" id="SM00065">
    <property type="entry name" value="GAF"/>
    <property type="match status" value="1"/>
</dbReference>
<feature type="region of interest" description="Disordered" evidence="2">
    <location>
        <begin position="958"/>
        <end position="1012"/>
    </location>
</feature>
<dbReference type="KEGG" id="csl:COCSUDRAFT_47864"/>
<evidence type="ECO:0000259" key="3">
    <source>
        <dbReference type="PROSITE" id="PS50011"/>
    </source>
</evidence>
<dbReference type="PANTHER" id="PTHR44329">
    <property type="entry name" value="SERINE/THREONINE-PROTEIN KINASE TNNI3K-RELATED"/>
    <property type="match status" value="1"/>
</dbReference>
<feature type="region of interest" description="Disordered" evidence="2">
    <location>
        <begin position="758"/>
        <end position="858"/>
    </location>
</feature>
<protein>
    <submittedName>
        <fullName evidence="4">Kinase-like protein</fullName>
    </submittedName>
</protein>
<feature type="region of interest" description="Disordered" evidence="2">
    <location>
        <begin position="20"/>
        <end position="71"/>
    </location>
</feature>
<dbReference type="InterPro" id="IPR051681">
    <property type="entry name" value="Ser/Thr_Kinases-Pseudokinases"/>
</dbReference>
<dbReference type="Proteomes" id="UP000007264">
    <property type="component" value="Unassembled WGS sequence"/>
</dbReference>
<dbReference type="InterPro" id="IPR011009">
    <property type="entry name" value="Kinase-like_dom_sf"/>
</dbReference>
<evidence type="ECO:0000313" key="5">
    <source>
        <dbReference type="Proteomes" id="UP000007264"/>
    </source>
</evidence>
<feature type="compositionally biased region" description="Basic and acidic residues" evidence="2">
    <location>
        <begin position="795"/>
        <end position="811"/>
    </location>
</feature>
<keyword evidence="5" id="KW-1185">Reference proteome</keyword>
<accession>I0YVG8</accession>
<dbReference type="SUPFAM" id="SSF56112">
    <property type="entry name" value="Protein kinase-like (PK-like)"/>
    <property type="match status" value="1"/>
</dbReference>
<evidence type="ECO:0000313" key="4">
    <source>
        <dbReference type="EMBL" id="EIE22387.1"/>
    </source>
</evidence>
<dbReference type="EMBL" id="AGSI01000010">
    <property type="protein sequence ID" value="EIE22387.1"/>
    <property type="molecule type" value="Genomic_DNA"/>
</dbReference>
<dbReference type="Pfam" id="PF07714">
    <property type="entry name" value="PK_Tyr_Ser-Thr"/>
    <property type="match status" value="1"/>
</dbReference>
<dbReference type="AlphaFoldDB" id="I0YVG8"/>
<dbReference type="InterPro" id="IPR003018">
    <property type="entry name" value="GAF"/>
</dbReference>
<dbReference type="GO" id="GO:0005524">
    <property type="term" value="F:ATP binding"/>
    <property type="evidence" value="ECO:0007669"/>
    <property type="project" value="InterPro"/>
</dbReference>
<dbReference type="InterPro" id="IPR000719">
    <property type="entry name" value="Prot_kinase_dom"/>
</dbReference>
<proteinExistence type="predicted"/>
<dbReference type="OrthoDB" id="4062651at2759"/>
<evidence type="ECO:0000256" key="1">
    <source>
        <dbReference type="ARBA" id="ARBA00023170"/>
    </source>
</evidence>
<dbReference type="PROSITE" id="PS50011">
    <property type="entry name" value="PROTEIN_KINASE_DOM"/>
    <property type="match status" value="1"/>
</dbReference>
<dbReference type="InterPro" id="IPR001245">
    <property type="entry name" value="Ser-Thr/Tyr_kinase_cat_dom"/>
</dbReference>
<dbReference type="STRING" id="574566.I0YVG8"/>
<feature type="compositionally biased region" description="Low complexity" evidence="2">
    <location>
        <begin position="973"/>
        <end position="1000"/>
    </location>
</feature>
<evidence type="ECO:0000256" key="2">
    <source>
        <dbReference type="SAM" id="MobiDB-lite"/>
    </source>
</evidence>
<dbReference type="RefSeq" id="XP_005646931.1">
    <property type="nucleotide sequence ID" value="XM_005646874.1"/>
</dbReference>
<feature type="domain" description="Protein kinase" evidence="3">
    <location>
        <begin position="391"/>
        <end position="719"/>
    </location>
</feature>